<evidence type="ECO:0000313" key="3">
    <source>
        <dbReference type="Proteomes" id="UP000663854"/>
    </source>
</evidence>
<protein>
    <submittedName>
        <fullName evidence="1">Uncharacterized protein</fullName>
    </submittedName>
</protein>
<dbReference type="EMBL" id="CAJNOH010000479">
    <property type="protein sequence ID" value="CAF1052971.1"/>
    <property type="molecule type" value="Genomic_DNA"/>
</dbReference>
<dbReference type="Proteomes" id="UP000663870">
    <property type="component" value="Unassembled WGS sequence"/>
</dbReference>
<gene>
    <name evidence="2" type="ORF">JXQ802_LOCUS25311</name>
    <name evidence="1" type="ORF">PYM288_LOCUS17242</name>
</gene>
<dbReference type="AlphaFoldDB" id="A0A814KJY5"/>
<dbReference type="Proteomes" id="UP000663854">
    <property type="component" value="Unassembled WGS sequence"/>
</dbReference>
<evidence type="ECO:0000313" key="4">
    <source>
        <dbReference type="Proteomes" id="UP000663870"/>
    </source>
</evidence>
<evidence type="ECO:0000313" key="2">
    <source>
        <dbReference type="EMBL" id="CAF1218426.1"/>
    </source>
</evidence>
<dbReference type="EMBL" id="CAJNOL010000848">
    <property type="protein sequence ID" value="CAF1218426.1"/>
    <property type="molecule type" value="Genomic_DNA"/>
</dbReference>
<evidence type="ECO:0000313" key="1">
    <source>
        <dbReference type="EMBL" id="CAF1052971.1"/>
    </source>
</evidence>
<accession>A0A814KJY5</accession>
<keyword evidence="4" id="KW-1185">Reference proteome</keyword>
<name>A0A814KJY5_9BILA</name>
<comment type="caution">
    <text evidence="1">The sequence shown here is derived from an EMBL/GenBank/DDBJ whole genome shotgun (WGS) entry which is preliminary data.</text>
</comment>
<reference evidence="1" key="1">
    <citation type="submission" date="2021-02" db="EMBL/GenBank/DDBJ databases">
        <authorList>
            <person name="Nowell W R."/>
        </authorList>
    </citation>
    <scope>NUCLEOTIDE SEQUENCE</scope>
</reference>
<organism evidence="1 3">
    <name type="scientific">Rotaria sordida</name>
    <dbReference type="NCBI Taxonomy" id="392033"/>
    <lineage>
        <taxon>Eukaryota</taxon>
        <taxon>Metazoa</taxon>
        <taxon>Spiralia</taxon>
        <taxon>Gnathifera</taxon>
        <taxon>Rotifera</taxon>
        <taxon>Eurotatoria</taxon>
        <taxon>Bdelloidea</taxon>
        <taxon>Philodinida</taxon>
        <taxon>Philodinidae</taxon>
        <taxon>Rotaria</taxon>
    </lineage>
</organism>
<proteinExistence type="predicted"/>
<sequence length="105" mass="12326">MSHNNLKGAKQENHNQKVYLHQLQPTSPRFVEIRFQEVVLKPKLLKACIHIRFGQCKPRAPLTIAVKSTPLQLLQIELDQPIVCNKHLPSLFLKENYFYPFRDNH</sequence>